<evidence type="ECO:0000256" key="3">
    <source>
        <dbReference type="ARBA" id="ARBA00023002"/>
    </source>
</evidence>
<dbReference type="InterPro" id="IPR016160">
    <property type="entry name" value="Ald_DH_CS_CYS"/>
</dbReference>
<dbReference type="FunFam" id="3.40.605.10:FF:000045">
    <property type="entry name" value="1-pyrroline-5-carboxylate dehydrogenase 1"/>
    <property type="match status" value="1"/>
</dbReference>
<dbReference type="GO" id="GO:0003842">
    <property type="term" value="F:L-glutamate gamma-semialdehyde dehydrogenase activity"/>
    <property type="evidence" value="ECO:0007669"/>
    <property type="project" value="UniProtKB-UniRule"/>
</dbReference>
<protein>
    <recommendedName>
        <fullName evidence="2 7">L-glutamate gamma-semialdehyde dehydrogenase</fullName>
        <ecNumber evidence="2 7">1.2.1.88</ecNumber>
    </recommendedName>
</protein>
<dbReference type="FunFam" id="3.40.309.10:FF:000005">
    <property type="entry name" value="1-pyrroline-5-carboxylate dehydrogenase 1"/>
    <property type="match status" value="1"/>
</dbReference>
<comment type="catalytic activity">
    <reaction evidence="5">
        <text>L-glutamate 5-semialdehyde + NAD(+) + H2O = L-glutamate + NADH + 2 H(+)</text>
        <dbReference type="Rhea" id="RHEA:30235"/>
        <dbReference type="ChEBI" id="CHEBI:15377"/>
        <dbReference type="ChEBI" id="CHEBI:15378"/>
        <dbReference type="ChEBI" id="CHEBI:29985"/>
        <dbReference type="ChEBI" id="CHEBI:57540"/>
        <dbReference type="ChEBI" id="CHEBI:57945"/>
        <dbReference type="ChEBI" id="CHEBI:58066"/>
        <dbReference type="EC" id="1.2.1.88"/>
    </reaction>
</comment>
<dbReference type="InterPro" id="IPR005932">
    <property type="entry name" value="RocA"/>
</dbReference>
<evidence type="ECO:0000256" key="4">
    <source>
        <dbReference type="ARBA" id="ARBA00023027"/>
    </source>
</evidence>
<dbReference type="Gene3D" id="3.40.605.10">
    <property type="entry name" value="Aldehyde Dehydrogenase, Chain A, domain 1"/>
    <property type="match status" value="1"/>
</dbReference>
<gene>
    <name evidence="9" type="ORF">SAMN05518683_10240</name>
</gene>
<dbReference type="InterPro" id="IPR050485">
    <property type="entry name" value="Proline_metab_enzyme"/>
</dbReference>
<accession>A0A1I5M0C7</accession>
<keyword evidence="3" id="KW-0560">Oxidoreductase</keyword>
<dbReference type="GO" id="GO:0009898">
    <property type="term" value="C:cytoplasmic side of plasma membrane"/>
    <property type="evidence" value="ECO:0007669"/>
    <property type="project" value="TreeGrafter"/>
</dbReference>
<dbReference type="EC" id="1.2.1.88" evidence="2 7"/>
<dbReference type="NCBIfam" id="TIGR01237">
    <property type="entry name" value="D1pyr5carbox2"/>
    <property type="match status" value="1"/>
</dbReference>
<organism evidence="9 10">
    <name type="scientific">Salibacterium halotolerans</name>
    <dbReference type="NCBI Taxonomy" id="1884432"/>
    <lineage>
        <taxon>Bacteria</taxon>
        <taxon>Bacillati</taxon>
        <taxon>Bacillota</taxon>
        <taxon>Bacilli</taxon>
        <taxon>Bacillales</taxon>
        <taxon>Bacillaceae</taxon>
    </lineage>
</organism>
<dbReference type="InterPro" id="IPR016161">
    <property type="entry name" value="Ald_DH/histidinol_DH"/>
</dbReference>
<comment type="similarity">
    <text evidence="6">Belongs to the aldehyde dehydrogenase family. RocA subfamily.</text>
</comment>
<dbReference type="InterPro" id="IPR015590">
    <property type="entry name" value="Aldehyde_DH_dom"/>
</dbReference>
<dbReference type="PROSITE" id="PS00070">
    <property type="entry name" value="ALDEHYDE_DEHYDR_CYS"/>
    <property type="match status" value="1"/>
</dbReference>
<feature type="domain" description="Aldehyde dehydrogenase" evidence="8">
    <location>
        <begin position="51"/>
        <end position="511"/>
    </location>
</feature>
<dbReference type="AlphaFoldDB" id="A0A1I5M0C7"/>
<evidence type="ECO:0000256" key="5">
    <source>
        <dbReference type="ARBA" id="ARBA00048142"/>
    </source>
</evidence>
<keyword evidence="10" id="KW-1185">Reference proteome</keyword>
<evidence type="ECO:0000259" key="8">
    <source>
        <dbReference type="Pfam" id="PF00171"/>
    </source>
</evidence>
<dbReference type="Proteomes" id="UP000198892">
    <property type="component" value="Unassembled WGS sequence"/>
</dbReference>
<keyword evidence="4" id="KW-0520">NAD</keyword>
<dbReference type="EMBL" id="FOXD01000002">
    <property type="protein sequence ID" value="SFP02873.1"/>
    <property type="molecule type" value="Genomic_DNA"/>
</dbReference>
<proteinExistence type="inferred from homology"/>
<dbReference type="Pfam" id="PF00171">
    <property type="entry name" value="Aldedh"/>
    <property type="match status" value="1"/>
</dbReference>
<dbReference type="InterPro" id="IPR016163">
    <property type="entry name" value="Ald_DH_C"/>
</dbReference>
<evidence type="ECO:0000256" key="6">
    <source>
        <dbReference type="ARBA" id="ARBA00061617"/>
    </source>
</evidence>
<dbReference type="STRING" id="1884432.SAMN05518683_10240"/>
<dbReference type="NCBIfam" id="NF002852">
    <property type="entry name" value="PRK03137.1"/>
    <property type="match status" value="1"/>
</dbReference>
<dbReference type="GO" id="GO:0004657">
    <property type="term" value="F:proline dehydrogenase activity"/>
    <property type="evidence" value="ECO:0007669"/>
    <property type="project" value="UniProtKB-ARBA"/>
</dbReference>
<dbReference type="OrthoDB" id="9762913at2"/>
<evidence type="ECO:0000256" key="1">
    <source>
        <dbReference type="ARBA" id="ARBA00004786"/>
    </source>
</evidence>
<evidence type="ECO:0000256" key="2">
    <source>
        <dbReference type="ARBA" id="ARBA00012884"/>
    </source>
</evidence>
<dbReference type="PANTHER" id="PTHR42862:SF1">
    <property type="entry name" value="DELTA-1-PYRROLINE-5-CARBOXYLATE DEHYDROGENASE 2, ISOFORM A-RELATED"/>
    <property type="match status" value="1"/>
</dbReference>
<dbReference type="SUPFAM" id="SSF53720">
    <property type="entry name" value="ALDH-like"/>
    <property type="match status" value="1"/>
</dbReference>
<dbReference type="GO" id="GO:0010133">
    <property type="term" value="P:L-proline catabolic process to L-glutamate"/>
    <property type="evidence" value="ECO:0007669"/>
    <property type="project" value="TreeGrafter"/>
</dbReference>
<evidence type="ECO:0000313" key="10">
    <source>
        <dbReference type="Proteomes" id="UP000198892"/>
    </source>
</evidence>
<evidence type="ECO:0000313" key="9">
    <source>
        <dbReference type="EMBL" id="SFP02873.1"/>
    </source>
</evidence>
<dbReference type="RefSeq" id="WP_093334902.1">
    <property type="nucleotide sequence ID" value="NZ_FOXD01000002.1"/>
</dbReference>
<dbReference type="PANTHER" id="PTHR42862">
    <property type="entry name" value="DELTA-1-PYRROLINE-5-CARBOXYLATE DEHYDROGENASE 1, ISOFORM A-RELATED"/>
    <property type="match status" value="1"/>
</dbReference>
<dbReference type="CDD" id="cd07124">
    <property type="entry name" value="ALDH_PutA-P5CDH-RocA"/>
    <property type="match status" value="1"/>
</dbReference>
<dbReference type="InterPro" id="IPR016162">
    <property type="entry name" value="Ald_DH_N"/>
</dbReference>
<reference evidence="10" key="1">
    <citation type="submission" date="2016-10" db="EMBL/GenBank/DDBJ databases">
        <authorList>
            <person name="Varghese N."/>
            <person name="Submissions S."/>
        </authorList>
    </citation>
    <scope>NUCLEOTIDE SEQUENCE [LARGE SCALE GENOMIC DNA]</scope>
    <source>
        <strain evidence="10">S7</strain>
    </source>
</reference>
<sequence>MSVAPFQNQPPIEWGKTENKERLYKSLKYVKAESGREYPLLIGGEEILTENKISSHNPASHNEVIGYVSQAGRDHIETAISAARSAYNTWSSTTFQERASYLFKTAEIMKRRKTEMIAWQIYEAGKNWAEADGEMDEAIDFLEMYGREAMSLDQGQNLVSVPGIENCLEYRPLGVGSIISPWNFPIAIVTGMTVSALVTGNTVLLKPASLTPVIAAKFVEIMQEADVPDGVINFVPGASGDIGDYMVEHQDINFVSFTGSKEAGLHIDEIAHKRIPGQRWIKRVVAEMGGKNGIVVDESADLDAAAAEIITSAFGYQGQKCSAGSRAIIHESVYDEMVKKIIERADTLQVGPGSENNEIGPVIDEKAFKKINHYIEIGKGEGTLVFGGTSDDTHGYYITPAVFKDVPAASRIMKEEIFGPVLAICKVADVEEGIQVYNDTEFGLTGSLFTKSRDHMIYARREMDCGNLFLNGKCTGALVGVQPFGGYYMSGTGSKTGCLDYLLNFVQAKTIAENL</sequence>
<name>A0A1I5M0C7_9BACI</name>
<dbReference type="Gene3D" id="3.40.309.10">
    <property type="entry name" value="Aldehyde Dehydrogenase, Chain A, domain 2"/>
    <property type="match status" value="1"/>
</dbReference>
<comment type="pathway">
    <text evidence="1">Amino-acid degradation; L-proline degradation into L-glutamate; L-glutamate from L-proline: step 2/2.</text>
</comment>
<evidence type="ECO:0000256" key="7">
    <source>
        <dbReference type="NCBIfam" id="TIGR01237"/>
    </source>
</evidence>